<sequence length="197" mass="23257">MKRFFQYWQNYGIAFDADLTQQLALHTRLYTAKREEMVEGPLQARRRYYFVLSGCLVCEKYTLTGGMLTQRFVLPQESFTSTVHLYTPRPAHLSFTALKATDLLVIDNSELQQLEQKYQAVSDILHILKQRYITQLDLHVQLLQQPDGYARFCFLQDNMPELCAQVSNAYLQRFLGISNGTFYTYQRRYLLEKLRKK</sequence>
<name>A0A1I6UA87_9SPHI</name>
<evidence type="ECO:0000313" key="1">
    <source>
        <dbReference type="EMBL" id="SFS98314.1"/>
    </source>
</evidence>
<dbReference type="InterPro" id="IPR018490">
    <property type="entry name" value="cNMP-bd_dom_sf"/>
</dbReference>
<dbReference type="Gene3D" id="2.60.120.10">
    <property type="entry name" value="Jelly Rolls"/>
    <property type="match status" value="1"/>
</dbReference>
<dbReference type="OrthoDB" id="1092431at2"/>
<dbReference type="Proteomes" id="UP000198785">
    <property type="component" value="Unassembled WGS sequence"/>
</dbReference>
<dbReference type="InterPro" id="IPR014710">
    <property type="entry name" value="RmlC-like_jellyroll"/>
</dbReference>
<proteinExistence type="predicted"/>
<dbReference type="AlphaFoldDB" id="A0A1I6UA87"/>
<evidence type="ECO:0008006" key="3">
    <source>
        <dbReference type="Google" id="ProtNLM"/>
    </source>
</evidence>
<dbReference type="EMBL" id="FOZZ01000008">
    <property type="protein sequence ID" value="SFS98314.1"/>
    <property type="molecule type" value="Genomic_DNA"/>
</dbReference>
<dbReference type="RefSeq" id="WP_093366290.1">
    <property type="nucleotide sequence ID" value="NZ_FOZZ01000008.1"/>
</dbReference>
<dbReference type="SUPFAM" id="SSF51206">
    <property type="entry name" value="cAMP-binding domain-like"/>
    <property type="match status" value="1"/>
</dbReference>
<keyword evidence="2" id="KW-1185">Reference proteome</keyword>
<accession>A0A1I6UA87</accession>
<evidence type="ECO:0000313" key="2">
    <source>
        <dbReference type="Proteomes" id="UP000198785"/>
    </source>
</evidence>
<protein>
    <recommendedName>
        <fullName evidence="3">cAMP-binding domain of CRP or a regulatory subunit of cAMP-dependent protein kinases</fullName>
    </recommendedName>
</protein>
<reference evidence="1 2" key="1">
    <citation type="submission" date="2016-10" db="EMBL/GenBank/DDBJ databases">
        <authorList>
            <person name="de Groot N.N."/>
        </authorList>
    </citation>
    <scope>NUCLEOTIDE SEQUENCE [LARGE SCALE GENOMIC DNA]</scope>
    <source>
        <strain evidence="1 2">DSM 22789</strain>
    </source>
</reference>
<gene>
    <name evidence="1" type="ORF">SAMN05660206_10882</name>
</gene>
<dbReference type="STRING" id="683125.SAMN05660206_10882"/>
<organism evidence="1 2">
    <name type="scientific">Sphingobacterium wenxiniae</name>
    <dbReference type="NCBI Taxonomy" id="683125"/>
    <lineage>
        <taxon>Bacteria</taxon>
        <taxon>Pseudomonadati</taxon>
        <taxon>Bacteroidota</taxon>
        <taxon>Sphingobacteriia</taxon>
        <taxon>Sphingobacteriales</taxon>
        <taxon>Sphingobacteriaceae</taxon>
        <taxon>Sphingobacterium</taxon>
    </lineage>
</organism>